<accession>A0A1R4G4R0</accession>
<name>A0A1R4G4R0_BREDI</name>
<evidence type="ECO:0000256" key="2">
    <source>
        <dbReference type="ARBA" id="ARBA00022679"/>
    </source>
</evidence>
<keyword evidence="1 4" id="KW-0489">Methyltransferase</keyword>
<dbReference type="GO" id="GO:0003723">
    <property type="term" value="F:RNA binding"/>
    <property type="evidence" value="ECO:0007669"/>
    <property type="project" value="InterPro"/>
</dbReference>
<dbReference type="GO" id="GO:0006396">
    <property type="term" value="P:RNA processing"/>
    <property type="evidence" value="ECO:0007669"/>
    <property type="project" value="InterPro"/>
</dbReference>
<proteinExistence type="predicted"/>
<gene>
    <name evidence="4" type="ORF">FM111_09240</name>
</gene>
<sequence>MTPIHVNDPEDPRIAAFRDVRERDLTGRQGLFIAEGEVVLRVLASEASRCTPASVLIAEKRLENLRELLERLPGDVPVHVASQAVLNAVAGFDLHRGILALGCKPEPLEPEALLDSLPERAVAVVASGIGNHDNMGGLFRNAAAFGAGAVLLDQTCCDPFYRKAIRVSVGAVLRTPMATGLDVEAMIELLRGRGFEVLALTPAAEQTLAELKPGKRTALLLGSEGPGLPREIIARCRPVGIRMAGGFDSLNVATTSAVALHHLTTAGAG</sequence>
<dbReference type="InterPro" id="IPR001537">
    <property type="entry name" value="SpoU_MeTrfase"/>
</dbReference>
<dbReference type="Gene3D" id="3.30.1330.30">
    <property type="match status" value="1"/>
</dbReference>
<evidence type="ECO:0000256" key="1">
    <source>
        <dbReference type="ARBA" id="ARBA00022603"/>
    </source>
</evidence>
<dbReference type="PANTHER" id="PTHR43191">
    <property type="entry name" value="RRNA METHYLTRANSFERASE 3"/>
    <property type="match status" value="1"/>
</dbReference>
<dbReference type="EMBL" id="FUIE01000049">
    <property type="protein sequence ID" value="SJM62992.1"/>
    <property type="molecule type" value="Genomic_DNA"/>
</dbReference>
<dbReference type="AlphaFoldDB" id="A0A1R4G4R0"/>
<feature type="domain" description="tRNA/rRNA methyltransferase SpoU type" evidence="3">
    <location>
        <begin position="122"/>
        <end position="261"/>
    </location>
</feature>
<evidence type="ECO:0000259" key="3">
    <source>
        <dbReference type="Pfam" id="PF00588"/>
    </source>
</evidence>
<dbReference type="InterPro" id="IPR029028">
    <property type="entry name" value="Alpha/beta_knot_MTases"/>
</dbReference>
<dbReference type="Pfam" id="PF00588">
    <property type="entry name" value="SpoU_methylase"/>
    <property type="match status" value="1"/>
</dbReference>
<dbReference type="SUPFAM" id="SSF75217">
    <property type="entry name" value="alpha/beta knot"/>
    <property type="match status" value="1"/>
</dbReference>
<dbReference type="InterPro" id="IPR051259">
    <property type="entry name" value="rRNA_Methyltransferase"/>
</dbReference>
<protein>
    <submittedName>
        <fullName evidence="4">Putative rRNA methylase</fullName>
    </submittedName>
</protein>
<dbReference type="OrthoDB" id="3190829at2"/>
<evidence type="ECO:0000313" key="4">
    <source>
        <dbReference type="EMBL" id="SJM62992.1"/>
    </source>
</evidence>
<dbReference type="GO" id="GO:0008173">
    <property type="term" value="F:RNA methyltransferase activity"/>
    <property type="evidence" value="ECO:0007669"/>
    <property type="project" value="InterPro"/>
</dbReference>
<evidence type="ECO:0000313" key="5">
    <source>
        <dbReference type="Proteomes" id="UP000195766"/>
    </source>
</evidence>
<organism evidence="4 5">
    <name type="scientific">Brevundimonas diminuta 3F5N</name>
    <dbReference type="NCBI Taxonomy" id="1255603"/>
    <lineage>
        <taxon>Bacteria</taxon>
        <taxon>Pseudomonadati</taxon>
        <taxon>Pseudomonadota</taxon>
        <taxon>Alphaproteobacteria</taxon>
        <taxon>Caulobacterales</taxon>
        <taxon>Caulobacteraceae</taxon>
        <taxon>Brevundimonas</taxon>
    </lineage>
</organism>
<dbReference type="Gene3D" id="3.40.1280.10">
    <property type="match status" value="1"/>
</dbReference>
<dbReference type="RefSeq" id="WP_087140689.1">
    <property type="nucleotide sequence ID" value="NZ_FUIE01000049.1"/>
</dbReference>
<reference evidence="4 5" key="1">
    <citation type="submission" date="2017-02" db="EMBL/GenBank/DDBJ databases">
        <authorList>
            <person name="Peterson S.W."/>
        </authorList>
    </citation>
    <scope>NUCLEOTIDE SEQUENCE [LARGE SCALE GENOMIC DNA]</scope>
    <source>
        <strain evidence="4 5">3F5N</strain>
    </source>
</reference>
<dbReference type="CDD" id="cd18095">
    <property type="entry name" value="SpoU-like_rRNA-MTase"/>
    <property type="match status" value="1"/>
</dbReference>
<dbReference type="Proteomes" id="UP000195766">
    <property type="component" value="Unassembled WGS sequence"/>
</dbReference>
<dbReference type="InterPro" id="IPR029026">
    <property type="entry name" value="tRNA_m1G_MTases_N"/>
</dbReference>
<dbReference type="InterPro" id="IPR029064">
    <property type="entry name" value="Ribosomal_eL30-like_sf"/>
</dbReference>
<dbReference type="PANTHER" id="PTHR43191:SF12">
    <property type="entry name" value="RRNA METHYLASE"/>
    <property type="match status" value="1"/>
</dbReference>
<keyword evidence="2" id="KW-0808">Transferase</keyword>
<dbReference type="GO" id="GO:0032259">
    <property type="term" value="P:methylation"/>
    <property type="evidence" value="ECO:0007669"/>
    <property type="project" value="UniProtKB-KW"/>
</dbReference>
<dbReference type="SUPFAM" id="SSF55315">
    <property type="entry name" value="L30e-like"/>
    <property type="match status" value="1"/>
</dbReference>